<dbReference type="InterPro" id="IPR029035">
    <property type="entry name" value="DHS-like_NAD/FAD-binding_dom"/>
</dbReference>
<dbReference type="SUPFAM" id="SSF52467">
    <property type="entry name" value="DHS-like NAD/FAD-binding domain"/>
    <property type="match status" value="1"/>
</dbReference>
<dbReference type="PANTHER" id="PTHR11085:SF9">
    <property type="entry name" value="NAD-DEPENDENT PROTEIN DEACETYLASE SIRTUIN-1"/>
    <property type="match status" value="1"/>
</dbReference>
<dbReference type="VEuPathDB" id="GiardiaDB:SS50377_22970"/>
<keyword evidence="5" id="KW-0520">NAD</keyword>
<keyword evidence="3 6" id="KW-0479">Metal-binding</keyword>
<dbReference type="OrthoDB" id="420264at2759"/>
<feature type="binding site" evidence="6">
    <location>
        <position position="130"/>
    </location>
    <ligand>
        <name>Zn(2+)</name>
        <dbReference type="ChEBI" id="CHEBI:29105"/>
    </ligand>
</feature>
<reference evidence="8 9" key="1">
    <citation type="journal article" date="2014" name="PLoS Genet.">
        <title>The Genome of Spironucleus salmonicida Highlights a Fish Pathogen Adapted to Fluctuating Environments.</title>
        <authorList>
            <person name="Xu F."/>
            <person name="Jerlstrom-Hultqvist J."/>
            <person name="Einarsson E."/>
            <person name="Astvaldsson A."/>
            <person name="Svard S.G."/>
            <person name="Andersson J.O."/>
        </authorList>
    </citation>
    <scope>NUCLEOTIDE SEQUENCE</scope>
    <source>
        <strain evidence="9">ATCC 50377</strain>
    </source>
</reference>
<dbReference type="AlphaFoldDB" id="V6M3U6"/>
<keyword evidence="4 6" id="KW-0862">Zinc</keyword>
<dbReference type="GO" id="GO:0017136">
    <property type="term" value="F:histone deacetylase activity, NAD-dependent"/>
    <property type="evidence" value="ECO:0007669"/>
    <property type="project" value="TreeGrafter"/>
</dbReference>
<proteinExistence type="predicted"/>
<feature type="active site" description="Proton acceptor" evidence="6">
    <location>
        <position position="121"/>
    </location>
</feature>
<dbReference type="InterPro" id="IPR003000">
    <property type="entry name" value="Sirtuin"/>
</dbReference>
<comment type="cofactor">
    <cofactor evidence="1">
        <name>Zn(2+)</name>
        <dbReference type="ChEBI" id="CHEBI:29105"/>
    </cofactor>
</comment>
<evidence type="ECO:0000256" key="5">
    <source>
        <dbReference type="ARBA" id="ARBA00023027"/>
    </source>
</evidence>
<evidence type="ECO:0000313" key="8">
    <source>
        <dbReference type="EMBL" id="EST47984.1"/>
    </source>
</evidence>
<evidence type="ECO:0000256" key="2">
    <source>
        <dbReference type="ARBA" id="ARBA00022679"/>
    </source>
</evidence>
<evidence type="ECO:0000313" key="9">
    <source>
        <dbReference type="EMBL" id="KAH0575340.1"/>
    </source>
</evidence>
<dbReference type="GO" id="GO:0005634">
    <property type="term" value="C:nucleus"/>
    <property type="evidence" value="ECO:0007669"/>
    <property type="project" value="TreeGrafter"/>
</dbReference>
<evidence type="ECO:0000256" key="6">
    <source>
        <dbReference type="PROSITE-ProRule" id="PRU00236"/>
    </source>
</evidence>
<evidence type="ECO:0000256" key="3">
    <source>
        <dbReference type="ARBA" id="ARBA00022723"/>
    </source>
</evidence>
<gene>
    <name evidence="8" type="ORF">SS50377_11898</name>
    <name evidence="9" type="ORF">SS50377_22970</name>
</gene>
<evidence type="ECO:0000256" key="1">
    <source>
        <dbReference type="ARBA" id="ARBA00001947"/>
    </source>
</evidence>
<evidence type="ECO:0000256" key="4">
    <source>
        <dbReference type="ARBA" id="ARBA00022833"/>
    </source>
</evidence>
<dbReference type="Gene3D" id="3.30.1600.10">
    <property type="entry name" value="SIR2/SIRT2 'Small Domain"/>
    <property type="match status" value="1"/>
</dbReference>
<dbReference type="Pfam" id="PF02146">
    <property type="entry name" value="SIR2"/>
    <property type="match status" value="1"/>
</dbReference>
<organism evidence="8">
    <name type="scientific">Spironucleus salmonicida</name>
    <dbReference type="NCBI Taxonomy" id="348837"/>
    <lineage>
        <taxon>Eukaryota</taxon>
        <taxon>Metamonada</taxon>
        <taxon>Diplomonadida</taxon>
        <taxon>Hexamitidae</taxon>
        <taxon>Hexamitinae</taxon>
        <taxon>Spironucleus</taxon>
    </lineage>
</organism>
<keyword evidence="2" id="KW-0808">Transferase</keyword>
<dbReference type="Gene3D" id="3.40.50.1220">
    <property type="entry name" value="TPP-binding domain"/>
    <property type="match status" value="1"/>
</dbReference>
<evidence type="ECO:0000259" key="7">
    <source>
        <dbReference type="PROSITE" id="PS50305"/>
    </source>
</evidence>
<feature type="binding site" evidence="6">
    <location>
        <position position="154"/>
    </location>
    <ligand>
        <name>Zn(2+)</name>
        <dbReference type="ChEBI" id="CHEBI:29105"/>
    </ligand>
</feature>
<feature type="binding site" evidence="6">
    <location>
        <position position="133"/>
    </location>
    <ligand>
        <name>Zn(2+)</name>
        <dbReference type="ChEBI" id="CHEBI:29105"/>
    </ligand>
</feature>
<dbReference type="GO" id="GO:0070403">
    <property type="term" value="F:NAD+ binding"/>
    <property type="evidence" value="ECO:0007669"/>
    <property type="project" value="InterPro"/>
</dbReference>
<keyword evidence="10" id="KW-1185">Reference proteome</keyword>
<dbReference type="EMBL" id="KI546014">
    <property type="protein sequence ID" value="EST47984.1"/>
    <property type="molecule type" value="Genomic_DNA"/>
</dbReference>
<reference evidence="9" key="2">
    <citation type="submission" date="2020-12" db="EMBL/GenBank/DDBJ databases">
        <title>New Spironucleus salmonicida genome in near-complete chromosomes.</title>
        <authorList>
            <person name="Xu F."/>
            <person name="Kurt Z."/>
            <person name="Jimenez-Gonzalez A."/>
            <person name="Astvaldsson A."/>
            <person name="Andersson J.O."/>
            <person name="Svard S.G."/>
        </authorList>
    </citation>
    <scope>NUCLEOTIDE SEQUENCE</scope>
    <source>
        <strain evidence="9">ATCC 50377</strain>
    </source>
</reference>
<dbReference type="PANTHER" id="PTHR11085">
    <property type="entry name" value="NAD-DEPENDENT PROTEIN DEACYLASE SIRTUIN-5, MITOCHONDRIAL-RELATED"/>
    <property type="match status" value="1"/>
</dbReference>
<dbReference type="PROSITE" id="PS50305">
    <property type="entry name" value="SIRTUIN"/>
    <property type="match status" value="1"/>
</dbReference>
<dbReference type="InterPro" id="IPR050134">
    <property type="entry name" value="NAD-dep_sirtuin_deacylases"/>
</dbReference>
<name>V6M3U6_9EUKA</name>
<dbReference type="InterPro" id="IPR026591">
    <property type="entry name" value="Sirtuin_cat_small_dom_sf"/>
</dbReference>
<feature type="domain" description="Deacetylase sirtuin-type" evidence="7">
    <location>
        <begin position="1"/>
        <end position="245"/>
    </location>
</feature>
<dbReference type="InterPro" id="IPR026590">
    <property type="entry name" value="Ssirtuin_cat_dom"/>
</dbReference>
<sequence length="519" mass="57964">MSIEDSVQLIRDASSILILAGAGISVSAGIPDFRSPKTGIYDQLAHYKLPTPTSIFDIAYFPKRPRPFFHLSKSIFPSTEFQHTVTHAFFAYLQKTKQTQILTQNIDDLEIQAGAVANPVHGSFMSPAKCVSCGRSFPTINIKAAAVDDAVSFCVCGGVVKPGIVFFGENVNITPQQISQLAPDLLIVAGTSLRVGPVNQIPLMVKCPKIFINREAPPAEYAFEQFLQGDCDDVVEVLLEQLGALAAVRKQRLELLKIQKNWGACDAAVAVDLELICVSGGLRVPTAVGFGRAMYCLADQKQIRLLAEVAQESICALETRNLPHQFKAFAAPKVRVFHVESDVYRPIYGHYSSYLTQFVEYFEDEIDIWDLVTDVSQEESECTGVKINVLEKFLTEGVENQFVFEKRLKVVKTTCQPVEAEIMRQIRVKMTFEDSSEAVLRAARTRFSECKNQLFGMIFEGSKRRCAGADCSISNERILVEFSFLEKYVQELNNNDMYLIVRDLLKNLFKNCVGIMLMK</sequence>
<dbReference type="GO" id="GO:0046872">
    <property type="term" value="F:metal ion binding"/>
    <property type="evidence" value="ECO:0007669"/>
    <property type="project" value="UniProtKB-KW"/>
</dbReference>
<feature type="binding site" evidence="6">
    <location>
        <position position="156"/>
    </location>
    <ligand>
        <name>Zn(2+)</name>
        <dbReference type="ChEBI" id="CHEBI:29105"/>
    </ligand>
</feature>
<accession>V6M3U6</accession>
<dbReference type="Proteomes" id="UP000018208">
    <property type="component" value="Unassembled WGS sequence"/>
</dbReference>
<evidence type="ECO:0000313" key="10">
    <source>
        <dbReference type="Proteomes" id="UP000018208"/>
    </source>
</evidence>
<dbReference type="EMBL" id="AUWU02000003">
    <property type="protein sequence ID" value="KAH0575340.1"/>
    <property type="molecule type" value="Genomic_DNA"/>
</dbReference>
<protein>
    <submittedName>
        <fullName evidence="8">NAD-dependent histone deacetylase Sir2</fullName>
    </submittedName>
</protein>